<dbReference type="AlphaFoldDB" id="A0A2N8ZI65"/>
<gene>
    <name evidence="3" type="ORF">VTAP4600_A3658</name>
</gene>
<feature type="compositionally biased region" description="Basic and acidic residues" evidence="1">
    <location>
        <begin position="114"/>
        <end position="207"/>
    </location>
</feature>
<evidence type="ECO:0000313" key="3">
    <source>
        <dbReference type="EMBL" id="SON51605.1"/>
    </source>
</evidence>
<reference evidence="3 4" key="1">
    <citation type="submission" date="2017-10" db="EMBL/GenBank/DDBJ databases">
        <authorList>
            <person name="Banno H."/>
            <person name="Chua N.-H."/>
        </authorList>
    </citation>
    <scope>NUCLEOTIDE SEQUENCE [LARGE SCALE GENOMIC DNA]</scope>
    <source>
        <strain evidence="3">Vibrio tapetis CECT4600</strain>
    </source>
</reference>
<dbReference type="InterPro" id="IPR021253">
    <property type="entry name" value="ZrgA-like"/>
</dbReference>
<feature type="region of interest" description="Disordered" evidence="1">
    <location>
        <begin position="109"/>
        <end position="207"/>
    </location>
</feature>
<accession>A0A2N8ZI65</accession>
<dbReference type="EMBL" id="LT960611">
    <property type="protein sequence ID" value="SON51605.1"/>
    <property type="molecule type" value="Genomic_DNA"/>
</dbReference>
<dbReference type="KEGG" id="vta:A3658"/>
<evidence type="ECO:0000256" key="2">
    <source>
        <dbReference type="SAM" id="SignalP"/>
    </source>
</evidence>
<dbReference type="Proteomes" id="UP000235828">
    <property type="component" value="Chromosome A"/>
</dbReference>
<organism evidence="3 4">
    <name type="scientific">Vibrio tapetis subsp. tapetis</name>
    <dbReference type="NCBI Taxonomy" id="1671868"/>
    <lineage>
        <taxon>Bacteria</taxon>
        <taxon>Pseudomonadati</taxon>
        <taxon>Pseudomonadota</taxon>
        <taxon>Gammaproteobacteria</taxon>
        <taxon>Vibrionales</taxon>
        <taxon>Vibrionaceae</taxon>
        <taxon>Vibrio</taxon>
    </lineage>
</organism>
<protein>
    <submittedName>
        <fullName evidence="3">Putative ABC-type metal ion transport system,periplasmic component/surface adhesin</fullName>
    </submittedName>
</protein>
<feature type="signal peptide" evidence="2">
    <location>
        <begin position="1"/>
        <end position="21"/>
    </location>
</feature>
<proteinExistence type="predicted"/>
<evidence type="ECO:0000313" key="4">
    <source>
        <dbReference type="Proteomes" id="UP000235828"/>
    </source>
</evidence>
<dbReference type="Pfam" id="PF10986">
    <property type="entry name" value="ZrgA"/>
    <property type="match status" value="1"/>
</dbReference>
<dbReference type="RefSeq" id="WP_102523833.1">
    <property type="nucleotide sequence ID" value="NZ_LT960611.1"/>
</dbReference>
<evidence type="ECO:0000256" key="1">
    <source>
        <dbReference type="SAM" id="MobiDB-lite"/>
    </source>
</evidence>
<sequence>MNRTFSLTLLSTAILCAPAFADESFRQHDAHVHGVVEFNMAQEDNVLMVEITAPGADVVGFEHAPKTDEQNAALQQAELLLTKPSNIFMLAEAASCKVVQAHVSNTLENSKPCTCHEKNEDHDHAEHKHEEHHDHDHGEHKHEEHHDHDHGEHKHEEHHDHDHDDHKHEEHHDHDHGEHKHEEHHDHDHDHDEHKHEEHHDHDHGGHGEFVVEYQFKCDNVDALKQIETKWFTHFPSTEKVNVNLVTDEKQIATELSATNHHIKM</sequence>
<feature type="chain" id="PRO_5014737774" evidence="2">
    <location>
        <begin position="22"/>
        <end position="265"/>
    </location>
</feature>
<dbReference type="OrthoDB" id="7346546at2"/>
<keyword evidence="4" id="KW-1185">Reference proteome</keyword>
<keyword evidence="2" id="KW-0732">Signal</keyword>
<name>A0A2N8ZI65_9VIBR</name>